<keyword evidence="4" id="KW-0378">Hydrolase</keyword>
<comment type="similarity">
    <text evidence="2">Belongs to the peptidase M24B family.</text>
</comment>
<keyword evidence="5" id="KW-0464">Manganese</keyword>
<evidence type="ECO:0000313" key="7">
    <source>
        <dbReference type="Proteomes" id="UP000050792"/>
    </source>
</evidence>
<dbReference type="InterPro" id="IPR000994">
    <property type="entry name" value="Pept_M24"/>
</dbReference>
<evidence type="ECO:0000256" key="1">
    <source>
        <dbReference type="ARBA" id="ARBA00001936"/>
    </source>
</evidence>
<proteinExistence type="inferred from homology"/>
<dbReference type="GO" id="GO:0070006">
    <property type="term" value="F:metalloaminopeptidase activity"/>
    <property type="evidence" value="ECO:0007669"/>
    <property type="project" value="InterPro"/>
</dbReference>
<dbReference type="SUPFAM" id="SSF53092">
    <property type="entry name" value="Creatinase/prolidase N-terminal domain"/>
    <property type="match status" value="1"/>
</dbReference>
<keyword evidence="7" id="KW-1185">Reference proteome</keyword>
<evidence type="ECO:0000256" key="3">
    <source>
        <dbReference type="ARBA" id="ARBA00022723"/>
    </source>
</evidence>
<accession>A0AA85FSC0</accession>
<evidence type="ECO:0000256" key="5">
    <source>
        <dbReference type="ARBA" id="ARBA00023211"/>
    </source>
</evidence>
<dbReference type="AlphaFoldDB" id="A0AA85FSC0"/>
<dbReference type="InterPro" id="IPR007865">
    <property type="entry name" value="Aminopep_P_N"/>
</dbReference>
<reference evidence="7" key="1">
    <citation type="submission" date="2022-06" db="EMBL/GenBank/DDBJ databases">
        <authorList>
            <person name="Berger JAMES D."/>
            <person name="Berger JAMES D."/>
        </authorList>
    </citation>
    <scope>NUCLEOTIDE SEQUENCE [LARGE SCALE GENOMIC DNA]</scope>
</reference>
<evidence type="ECO:0000256" key="2">
    <source>
        <dbReference type="ARBA" id="ARBA00008766"/>
    </source>
</evidence>
<comment type="cofactor">
    <cofactor evidence="1">
        <name>Mn(2+)</name>
        <dbReference type="ChEBI" id="CHEBI:29035"/>
    </cofactor>
</comment>
<dbReference type="GO" id="GO:0030145">
    <property type="term" value="F:manganese ion binding"/>
    <property type="evidence" value="ECO:0007669"/>
    <property type="project" value="InterPro"/>
</dbReference>
<keyword evidence="3" id="KW-0479">Metal-binding</keyword>
<feature type="domain" description="Aminopeptidase P N-terminal" evidence="6">
    <location>
        <begin position="35"/>
        <end position="190"/>
    </location>
</feature>
<dbReference type="GO" id="GO:0006508">
    <property type="term" value="P:proteolysis"/>
    <property type="evidence" value="ECO:0007669"/>
    <property type="project" value="TreeGrafter"/>
</dbReference>
<dbReference type="InterPro" id="IPR029149">
    <property type="entry name" value="Creatin/AminoP/Spt16_N"/>
</dbReference>
<reference evidence="8" key="2">
    <citation type="submission" date="2023-11" db="UniProtKB">
        <authorList>
            <consortium name="WormBaseParasite"/>
        </authorList>
    </citation>
    <scope>IDENTIFICATION</scope>
</reference>
<sequence length="416" mass="47303">MISAFKKLPKIRSSALSLVRRSCTSLSYSNANSSVPLIELRNRREIFVNKVNICTKQMVNKPSYHIVVIPASEIQYMAYHVPYPFHQDPNFFYFTGLNEPNGILLFCTDKTKERDDQSDLNWSTHLFVETRNKHAEIWNGPSLTLSEASLATGVDNSHPLSEFSKFLDHQALYTQSICVWYSPLSSKNFVERPLNKFVLKKILEFSRQINDKRISFENPDYLIDSIRLIKSNYEIKQLKTSVIAAVESLKSAMQITQAGITETALQSYIEYQMRSRGCTVGYPPVVAGGDRTNIIHYMKNNMRIDNGELVLVDAGCRFNGYTSDITRTWPVNGNFSAPQKVIHEILVDVQNSCASLASPEQSLQDLYHHMLSEIGRHLISEGIIPDQDKFYVAQQISMTPPQYLVQNGLKQVLCSL</sequence>
<dbReference type="Proteomes" id="UP000050792">
    <property type="component" value="Unassembled WGS sequence"/>
</dbReference>
<dbReference type="WBParaSite" id="SRDH1_63880.1">
    <property type="protein sequence ID" value="SRDH1_63880.1"/>
    <property type="gene ID" value="SRDH1_63880"/>
</dbReference>
<evidence type="ECO:0000256" key="4">
    <source>
        <dbReference type="ARBA" id="ARBA00022801"/>
    </source>
</evidence>
<evidence type="ECO:0000259" key="6">
    <source>
        <dbReference type="SMART" id="SM01011"/>
    </source>
</evidence>
<dbReference type="InterPro" id="IPR036005">
    <property type="entry name" value="Creatinase/aminopeptidase-like"/>
</dbReference>
<dbReference type="InterPro" id="IPR052433">
    <property type="entry name" value="X-Pro_dipept-like"/>
</dbReference>
<evidence type="ECO:0000313" key="8">
    <source>
        <dbReference type="WBParaSite" id="SRDH1_63880.1"/>
    </source>
</evidence>
<dbReference type="Gene3D" id="3.90.230.10">
    <property type="entry name" value="Creatinase/methionine aminopeptidase superfamily"/>
    <property type="match status" value="1"/>
</dbReference>
<dbReference type="Pfam" id="PF05195">
    <property type="entry name" value="AMP_N"/>
    <property type="match status" value="1"/>
</dbReference>
<dbReference type="Pfam" id="PF00557">
    <property type="entry name" value="Peptidase_M24"/>
    <property type="match status" value="1"/>
</dbReference>
<dbReference type="Gene3D" id="3.40.350.10">
    <property type="entry name" value="Creatinase/prolidase N-terminal domain"/>
    <property type="match status" value="1"/>
</dbReference>
<dbReference type="GO" id="GO:0005739">
    <property type="term" value="C:mitochondrion"/>
    <property type="evidence" value="ECO:0007669"/>
    <property type="project" value="TreeGrafter"/>
</dbReference>
<dbReference type="PANTHER" id="PTHR43226:SF4">
    <property type="entry name" value="XAA-PRO AMINOPEPTIDASE 3"/>
    <property type="match status" value="1"/>
</dbReference>
<dbReference type="SMART" id="SM01011">
    <property type="entry name" value="AMP_N"/>
    <property type="match status" value="1"/>
</dbReference>
<organism evidence="7 8">
    <name type="scientific">Schistosoma rodhaini</name>
    <dbReference type="NCBI Taxonomy" id="6188"/>
    <lineage>
        <taxon>Eukaryota</taxon>
        <taxon>Metazoa</taxon>
        <taxon>Spiralia</taxon>
        <taxon>Lophotrochozoa</taxon>
        <taxon>Platyhelminthes</taxon>
        <taxon>Trematoda</taxon>
        <taxon>Digenea</taxon>
        <taxon>Strigeidida</taxon>
        <taxon>Schistosomatoidea</taxon>
        <taxon>Schistosomatidae</taxon>
        <taxon>Schistosoma</taxon>
    </lineage>
</organism>
<name>A0AA85FSC0_9TREM</name>
<dbReference type="PANTHER" id="PTHR43226">
    <property type="entry name" value="XAA-PRO AMINOPEPTIDASE 3"/>
    <property type="match status" value="1"/>
</dbReference>
<dbReference type="SUPFAM" id="SSF55920">
    <property type="entry name" value="Creatinase/aminopeptidase"/>
    <property type="match status" value="1"/>
</dbReference>
<protein>
    <recommendedName>
        <fullName evidence="6">Aminopeptidase P N-terminal domain-containing protein</fullName>
    </recommendedName>
</protein>